<dbReference type="CDD" id="cd00009">
    <property type="entry name" value="AAA"/>
    <property type="match status" value="1"/>
</dbReference>
<dbReference type="Gene3D" id="3.30.230.10">
    <property type="match status" value="1"/>
</dbReference>
<dbReference type="Pfam" id="PF01078">
    <property type="entry name" value="Mg_chelatase"/>
    <property type="match status" value="1"/>
</dbReference>
<dbReference type="InterPro" id="IPR000523">
    <property type="entry name" value="Mg_chelatse_chII-like_cat_dom"/>
</dbReference>
<dbReference type="InterPro" id="IPR003593">
    <property type="entry name" value="AAA+_ATPase"/>
</dbReference>
<dbReference type="InterPro" id="IPR025158">
    <property type="entry name" value="Mg_chelat-rel_C"/>
</dbReference>
<name>A0A955LGL5_UNCKA</name>
<feature type="non-terminal residue" evidence="3">
    <location>
        <position position="466"/>
    </location>
</feature>
<reference evidence="3" key="2">
    <citation type="journal article" date="2021" name="Microbiome">
        <title>Successional dynamics and alternative stable states in a saline activated sludge microbial community over 9 years.</title>
        <authorList>
            <person name="Wang Y."/>
            <person name="Ye J."/>
            <person name="Ju F."/>
            <person name="Liu L."/>
            <person name="Boyd J.A."/>
            <person name="Deng Y."/>
            <person name="Parks D.H."/>
            <person name="Jiang X."/>
            <person name="Yin X."/>
            <person name="Woodcroft B.J."/>
            <person name="Tyson G.W."/>
            <person name="Hugenholtz P."/>
            <person name="Polz M.F."/>
            <person name="Zhang T."/>
        </authorList>
    </citation>
    <scope>NUCLEOTIDE SEQUENCE</scope>
    <source>
        <strain evidence="3">HKST-UBA01</strain>
    </source>
</reference>
<dbReference type="SUPFAM" id="SSF54211">
    <property type="entry name" value="Ribosomal protein S5 domain 2-like"/>
    <property type="match status" value="1"/>
</dbReference>
<dbReference type="AlphaFoldDB" id="A0A955LGL5"/>
<evidence type="ECO:0000313" key="4">
    <source>
        <dbReference type="Proteomes" id="UP000701698"/>
    </source>
</evidence>
<gene>
    <name evidence="3" type="ORF">KC571_00780</name>
</gene>
<accession>A0A955LGL5</accession>
<reference evidence="3" key="1">
    <citation type="submission" date="2020-04" db="EMBL/GenBank/DDBJ databases">
        <authorList>
            <person name="Zhang T."/>
        </authorList>
    </citation>
    <scope>NUCLEOTIDE SEQUENCE</scope>
    <source>
        <strain evidence="3">HKST-UBA01</strain>
    </source>
</reference>
<dbReference type="Pfam" id="PF13541">
    <property type="entry name" value="ChlI"/>
    <property type="match status" value="1"/>
</dbReference>
<dbReference type="SUPFAM" id="SSF52540">
    <property type="entry name" value="P-loop containing nucleoside triphosphate hydrolases"/>
    <property type="match status" value="1"/>
</dbReference>
<dbReference type="NCBIfam" id="TIGR00368">
    <property type="entry name" value="YifB family Mg chelatase-like AAA ATPase"/>
    <property type="match status" value="1"/>
</dbReference>
<protein>
    <submittedName>
        <fullName evidence="3">YifB family Mg chelatase-like AAA ATPase</fullName>
    </submittedName>
</protein>
<comment type="caution">
    <text evidence="3">The sequence shown here is derived from an EMBL/GenBank/DDBJ whole genome shotgun (WGS) entry which is preliminary data.</text>
</comment>
<dbReference type="GO" id="GO:0005524">
    <property type="term" value="F:ATP binding"/>
    <property type="evidence" value="ECO:0007669"/>
    <property type="project" value="InterPro"/>
</dbReference>
<dbReference type="InterPro" id="IPR014721">
    <property type="entry name" value="Ribsml_uS5_D2-typ_fold_subgr"/>
</dbReference>
<dbReference type="PANTHER" id="PTHR32039">
    <property type="entry name" value="MAGNESIUM-CHELATASE SUBUNIT CHLI"/>
    <property type="match status" value="1"/>
</dbReference>
<organism evidence="3 4">
    <name type="scientific">candidate division WWE3 bacterium</name>
    <dbReference type="NCBI Taxonomy" id="2053526"/>
    <lineage>
        <taxon>Bacteria</taxon>
        <taxon>Katanobacteria</taxon>
    </lineage>
</organism>
<dbReference type="Pfam" id="PF13335">
    <property type="entry name" value="Mg_chelatase_C"/>
    <property type="match status" value="1"/>
</dbReference>
<evidence type="ECO:0000259" key="2">
    <source>
        <dbReference type="SMART" id="SM00382"/>
    </source>
</evidence>
<dbReference type="PANTHER" id="PTHR32039:SF7">
    <property type="entry name" value="COMPETENCE PROTEIN COMM"/>
    <property type="match status" value="1"/>
</dbReference>
<feature type="domain" description="AAA+ ATPase" evidence="2">
    <location>
        <begin position="219"/>
        <end position="402"/>
    </location>
</feature>
<proteinExistence type="inferred from homology"/>
<dbReference type="Gene3D" id="3.40.50.300">
    <property type="entry name" value="P-loop containing nucleotide triphosphate hydrolases"/>
    <property type="match status" value="1"/>
</dbReference>
<sequence length="466" mass="51037">MLARIYSGTVVGLDGINVEVEVDIVKKGFPGFTIVGLPGKAVEEAKERVKSALINSSVDFPQYRITVNLAPADVPKPGPVFDLPIAIGVLVASGQIHSHPLIEKSFFIGELSLDGGLRRVKGVLPLVISARDLGFENVFIPQENFEEASIVENINIVPLEKITDFIELVTGIRTFDSLSTESQNSQPANPINKLKNLVDMQEVYGQEKAKRALEIAAAGGHNVFMYGPPGSGKTLLARGLSGILPTMQKEEVVDVSKIYSVAGMLDPSNPLMNQRPFRSPHHTTSRAGLIGGGKQLDPGEISLAHHGVLFLDEFPEFPRSVIESLRQPVEDGVVNLRRVSGAVQYPSRFMLVATSNPCPCGFYGSGDRTCTCTQYQISQYKKKLSGPIMDRIDIHIEVPRVEVDKIISGVNNSKAESTEEIRKRVQAARKIQLERYIGSETRNNACMNNTELKKFCSLGNQEQKMI</sequence>
<dbReference type="InterPro" id="IPR004482">
    <property type="entry name" value="Mg_chelat-rel"/>
</dbReference>
<comment type="similarity">
    <text evidence="1">Belongs to the Mg-chelatase subunits D/I family. ComM subfamily.</text>
</comment>
<dbReference type="Proteomes" id="UP000701698">
    <property type="component" value="Unassembled WGS sequence"/>
</dbReference>
<dbReference type="InterPro" id="IPR045006">
    <property type="entry name" value="CHLI-like"/>
</dbReference>
<dbReference type="InterPro" id="IPR020568">
    <property type="entry name" value="Ribosomal_Su5_D2-typ_SF"/>
</dbReference>
<dbReference type="EMBL" id="JAGQKX010000011">
    <property type="protein sequence ID" value="MCA9389917.1"/>
    <property type="molecule type" value="Genomic_DNA"/>
</dbReference>
<evidence type="ECO:0000313" key="3">
    <source>
        <dbReference type="EMBL" id="MCA9389917.1"/>
    </source>
</evidence>
<dbReference type="SMART" id="SM00382">
    <property type="entry name" value="AAA"/>
    <property type="match status" value="1"/>
</dbReference>
<dbReference type="InterPro" id="IPR027417">
    <property type="entry name" value="P-loop_NTPase"/>
</dbReference>
<evidence type="ECO:0000256" key="1">
    <source>
        <dbReference type="ARBA" id="ARBA00006354"/>
    </source>
</evidence>